<dbReference type="GO" id="GO:0031982">
    <property type="term" value="C:vesicle"/>
    <property type="evidence" value="ECO:0007669"/>
    <property type="project" value="TreeGrafter"/>
</dbReference>
<dbReference type="PANTHER" id="PTHR23172">
    <property type="entry name" value="AUXILIN/CYCLIN G-ASSOCIATED KINASE-RELATED"/>
    <property type="match status" value="1"/>
</dbReference>
<dbReference type="SUPFAM" id="SSF46565">
    <property type="entry name" value="Chaperone J-domain"/>
    <property type="match status" value="1"/>
</dbReference>
<dbReference type="EMBL" id="JAYWIO010000002">
    <property type="protein sequence ID" value="KAK7283346.1"/>
    <property type="molecule type" value="Genomic_DNA"/>
</dbReference>
<evidence type="ECO:0008006" key="4">
    <source>
        <dbReference type="Google" id="ProtNLM"/>
    </source>
</evidence>
<gene>
    <name evidence="2" type="ORF">RIF29_12795</name>
</gene>
<feature type="region of interest" description="Disordered" evidence="1">
    <location>
        <begin position="1"/>
        <end position="103"/>
    </location>
</feature>
<dbReference type="GO" id="GO:0072318">
    <property type="term" value="P:clathrin coat disassembly"/>
    <property type="evidence" value="ECO:0007669"/>
    <property type="project" value="TreeGrafter"/>
</dbReference>
<dbReference type="GO" id="GO:0030276">
    <property type="term" value="F:clathrin binding"/>
    <property type="evidence" value="ECO:0007669"/>
    <property type="project" value="TreeGrafter"/>
</dbReference>
<dbReference type="FunFam" id="1.10.287.110:FF:000043">
    <property type="entry name" value="J-domain protein required for chloroplast accumulation response 1"/>
    <property type="match status" value="1"/>
</dbReference>
<accession>A0AAN9INP2</accession>
<reference evidence="2 3" key="1">
    <citation type="submission" date="2024-01" db="EMBL/GenBank/DDBJ databases">
        <title>The genomes of 5 underutilized Papilionoideae crops provide insights into root nodulation and disease resistanc.</title>
        <authorList>
            <person name="Yuan L."/>
        </authorList>
    </citation>
    <scope>NUCLEOTIDE SEQUENCE [LARGE SCALE GENOMIC DNA]</scope>
    <source>
        <strain evidence="2">ZHUSHIDOU_FW_LH</strain>
        <tissue evidence="2">Leaf</tissue>
    </source>
</reference>
<organism evidence="2 3">
    <name type="scientific">Crotalaria pallida</name>
    <name type="common">Smooth rattlebox</name>
    <name type="synonym">Crotalaria striata</name>
    <dbReference type="NCBI Taxonomy" id="3830"/>
    <lineage>
        <taxon>Eukaryota</taxon>
        <taxon>Viridiplantae</taxon>
        <taxon>Streptophyta</taxon>
        <taxon>Embryophyta</taxon>
        <taxon>Tracheophyta</taxon>
        <taxon>Spermatophyta</taxon>
        <taxon>Magnoliopsida</taxon>
        <taxon>eudicotyledons</taxon>
        <taxon>Gunneridae</taxon>
        <taxon>Pentapetalae</taxon>
        <taxon>rosids</taxon>
        <taxon>fabids</taxon>
        <taxon>Fabales</taxon>
        <taxon>Fabaceae</taxon>
        <taxon>Papilionoideae</taxon>
        <taxon>50 kb inversion clade</taxon>
        <taxon>genistoids sensu lato</taxon>
        <taxon>core genistoids</taxon>
        <taxon>Crotalarieae</taxon>
        <taxon>Crotalaria</taxon>
    </lineage>
</organism>
<comment type="caution">
    <text evidence="2">The sequence shown here is derived from an EMBL/GenBank/DDBJ whole genome shotgun (WGS) entry which is preliminary data.</text>
</comment>
<name>A0AAN9INP2_CROPI</name>
<feature type="compositionally biased region" description="Basic and acidic residues" evidence="1">
    <location>
        <begin position="470"/>
        <end position="493"/>
    </location>
</feature>
<dbReference type="PANTHER" id="PTHR23172:SF64">
    <property type="entry name" value="J DOMAIN-CONTAINING PROTEIN REQUIRED FOR CHLOROPLAST ACCUMULATION RESPONSE 1"/>
    <property type="match status" value="1"/>
</dbReference>
<feature type="compositionally biased region" description="Polar residues" evidence="1">
    <location>
        <begin position="297"/>
        <end position="309"/>
    </location>
</feature>
<evidence type="ECO:0000313" key="3">
    <source>
        <dbReference type="Proteomes" id="UP001372338"/>
    </source>
</evidence>
<keyword evidence="3" id="KW-1185">Reference proteome</keyword>
<dbReference type="Gene3D" id="1.10.287.110">
    <property type="entry name" value="DnaJ domain"/>
    <property type="match status" value="1"/>
</dbReference>
<evidence type="ECO:0000313" key="2">
    <source>
        <dbReference type="EMBL" id="KAK7283346.1"/>
    </source>
</evidence>
<dbReference type="Proteomes" id="UP001372338">
    <property type="component" value="Unassembled WGS sequence"/>
</dbReference>
<feature type="region of interest" description="Disordered" evidence="1">
    <location>
        <begin position="469"/>
        <end position="523"/>
    </location>
</feature>
<feature type="region of interest" description="Disordered" evidence="1">
    <location>
        <begin position="169"/>
        <end position="213"/>
    </location>
</feature>
<dbReference type="GO" id="GO:0005737">
    <property type="term" value="C:cytoplasm"/>
    <property type="evidence" value="ECO:0007669"/>
    <property type="project" value="TreeGrafter"/>
</dbReference>
<protein>
    <recommendedName>
        <fullName evidence="4">J domain-containing protein required for chloroplast accumulation response 1</fullName>
    </recommendedName>
</protein>
<feature type="compositionally biased region" description="Polar residues" evidence="1">
    <location>
        <begin position="406"/>
        <end position="422"/>
    </location>
</feature>
<dbReference type="AlphaFoldDB" id="A0AAN9INP2"/>
<feature type="compositionally biased region" description="Polar residues" evidence="1">
    <location>
        <begin position="506"/>
        <end position="521"/>
    </location>
</feature>
<sequence length="666" mass="74001">MQTPKRNSDVDFSDVFGGPPRRSSVNSSEEGEEEVPSSSCPWPPVFGEDNNNNNININNNSGGSRRRYQQQQQHQHSRNNSSSSSYFYDDIFGGEESPRKRDSKEFFTRTVLSPTPPLPLPLSVASSSLPAAFSLPTKLSKGADLPAFGSPTRTRSPLNDTFATSNVLAPTSDSHLSRNDTKPPYRQSLLSKEFSDMSIPDKAADKESSNMKQDKSSIPEVLASAGNGQFHFSIYKWASKGVPLVMPLRADRNSRKFKLERCSSAKEWIVNEITTENDDSPREFSASSSTKNRKQDWSTTSTTNRNAADSHQIVEQVASAKAELQPLSSIQTVFKDVGAESSTHSIIQTGFSSKTDTASEIQKLKSKPLHSLFNESDQKQDRDEMTKSKRGEENKTKSTKKKSSTIFNVAVNQKNQEENTTPLKGIGHSKANSQQGSSSLGENMGKSRAKGKVKEFVRIFNQEAVTKPNVDTKSRVQESDCKERGDLRTKNEVEGYPVQSKKESSTTEINNESANNLSQQDDISESAIPDISFTVIGDKDESCHENFTVQVLDQDENEVSQNQAKQEFQVIENKIRQWSKGKEGNIRSLLSTLQHVLWQGSGWKPVPLVDIIEGNGVKRAYQRALLCLHPDKLQQKGASSHQKYTAEKVFDILQEAWSQFNVVGAL</sequence>
<feature type="compositionally biased region" description="Low complexity" evidence="1">
    <location>
        <begin position="50"/>
        <end position="86"/>
    </location>
</feature>
<feature type="region of interest" description="Disordered" evidence="1">
    <location>
        <begin position="353"/>
        <end position="448"/>
    </location>
</feature>
<proteinExistence type="predicted"/>
<evidence type="ECO:0000256" key="1">
    <source>
        <dbReference type="SAM" id="MobiDB-lite"/>
    </source>
</evidence>
<feature type="region of interest" description="Disordered" evidence="1">
    <location>
        <begin position="277"/>
        <end position="309"/>
    </location>
</feature>
<dbReference type="GO" id="GO:0072583">
    <property type="term" value="P:clathrin-dependent endocytosis"/>
    <property type="evidence" value="ECO:0007669"/>
    <property type="project" value="TreeGrafter"/>
</dbReference>
<feature type="compositionally biased region" description="Basic and acidic residues" evidence="1">
    <location>
        <begin position="202"/>
        <end position="213"/>
    </location>
</feature>
<feature type="compositionally biased region" description="Basic and acidic residues" evidence="1">
    <location>
        <begin position="376"/>
        <end position="396"/>
    </location>
</feature>
<dbReference type="InterPro" id="IPR036869">
    <property type="entry name" value="J_dom_sf"/>
</dbReference>
<feature type="compositionally biased region" description="Polar residues" evidence="1">
    <location>
        <begin position="430"/>
        <end position="441"/>
    </location>
</feature>